<dbReference type="InterPro" id="IPR013894">
    <property type="entry name" value="RMI1_OB"/>
</dbReference>
<proteinExistence type="predicted"/>
<dbReference type="PaxDb" id="353153-Q4CM67"/>
<name>Q4CM67_TRYCC</name>
<dbReference type="Gene3D" id="2.40.50.770">
    <property type="entry name" value="RecQ-mediated genome instability protein Rmi1, C-terminal domain"/>
    <property type="match status" value="1"/>
</dbReference>
<accession>Q4CM67</accession>
<dbReference type="Proteomes" id="UP000002296">
    <property type="component" value="Unassembled WGS sequence"/>
</dbReference>
<evidence type="ECO:0000259" key="1">
    <source>
        <dbReference type="Pfam" id="PF08585"/>
    </source>
</evidence>
<organism evidence="2 3">
    <name type="scientific">Trypanosoma cruzi (strain CL Brener)</name>
    <dbReference type="NCBI Taxonomy" id="353153"/>
    <lineage>
        <taxon>Eukaryota</taxon>
        <taxon>Discoba</taxon>
        <taxon>Euglenozoa</taxon>
        <taxon>Kinetoplastea</taxon>
        <taxon>Metakinetoplastina</taxon>
        <taxon>Trypanosomatida</taxon>
        <taxon>Trypanosomatidae</taxon>
        <taxon>Trypanosoma</taxon>
        <taxon>Schizotrypanum</taxon>
    </lineage>
</organism>
<gene>
    <name evidence="2" type="ORF">Tc00.1047053457251.19</name>
</gene>
<comment type="caution">
    <text evidence="2">The sequence shown here is derived from an EMBL/GenBank/DDBJ whole genome shotgun (WGS) entry which is preliminary data.</text>
</comment>
<protein>
    <recommendedName>
        <fullName evidence="1">RecQ mediated genome instability protein 1 OB-fold domain-containing protein</fullName>
    </recommendedName>
</protein>
<keyword evidence="3" id="KW-1185">Reference proteome</keyword>
<dbReference type="RefSeq" id="XP_802816.1">
    <property type="nucleotide sequence ID" value="XM_797723.1"/>
</dbReference>
<evidence type="ECO:0000313" key="3">
    <source>
        <dbReference type="Proteomes" id="UP000002296"/>
    </source>
</evidence>
<sequence length="144" mass="15391">MGTVTGELQGDAFLRANLEYLASLEPPAICPVLPRLPGGSGLLPDDFQLPPTATAGEAASIILQVNAVEDVSLPMAQRLRAMAPPATAAVQDNETELPTAVGDEAQQISVDEVLRSMESDEPASQRRGRRQRLLRLTLTDGFTR</sequence>
<feature type="non-terminal residue" evidence="2">
    <location>
        <position position="144"/>
    </location>
</feature>
<reference evidence="2 3" key="1">
    <citation type="journal article" date="2005" name="Science">
        <title>The genome sequence of Trypanosoma cruzi, etiologic agent of Chagas disease.</title>
        <authorList>
            <person name="El-Sayed N.M."/>
            <person name="Myler P.J."/>
            <person name="Bartholomeu D.C."/>
            <person name="Nilsson D."/>
            <person name="Aggarwal G."/>
            <person name="Tran A.N."/>
            <person name="Ghedin E."/>
            <person name="Worthey E.A."/>
            <person name="Delcher A.L."/>
            <person name="Blandin G."/>
            <person name="Westenberger S.J."/>
            <person name="Caler E."/>
            <person name="Cerqueira G.C."/>
            <person name="Branche C."/>
            <person name="Haas B."/>
            <person name="Anupama A."/>
            <person name="Arner E."/>
            <person name="Aslund L."/>
            <person name="Attipoe P."/>
            <person name="Bontempi E."/>
            <person name="Bringaud F."/>
            <person name="Burton P."/>
            <person name="Cadag E."/>
            <person name="Campbell D.A."/>
            <person name="Carrington M."/>
            <person name="Crabtree J."/>
            <person name="Darban H."/>
            <person name="da Silveira J.F."/>
            <person name="de Jong P."/>
            <person name="Edwards K."/>
            <person name="Englund P.T."/>
            <person name="Fazelina G."/>
            <person name="Feldblyum T."/>
            <person name="Ferella M."/>
            <person name="Frasch A.C."/>
            <person name="Gull K."/>
            <person name="Horn D."/>
            <person name="Hou L."/>
            <person name="Huang Y."/>
            <person name="Kindlund E."/>
            <person name="Klingbeil M."/>
            <person name="Kluge S."/>
            <person name="Koo H."/>
            <person name="Lacerda D."/>
            <person name="Levin M.J."/>
            <person name="Lorenzi H."/>
            <person name="Louie T."/>
            <person name="Machado C.R."/>
            <person name="McCulloch R."/>
            <person name="McKenna A."/>
            <person name="Mizuno Y."/>
            <person name="Mottram J.C."/>
            <person name="Nelson S."/>
            <person name="Ochaya S."/>
            <person name="Osoegawa K."/>
            <person name="Pai G."/>
            <person name="Parsons M."/>
            <person name="Pentony M."/>
            <person name="Pettersson U."/>
            <person name="Pop M."/>
            <person name="Ramirez J.L."/>
            <person name="Rinta J."/>
            <person name="Robertson L."/>
            <person name="Salzberg S.L."/>
            <person name="Sanchez D.O."/>
            <person name="Seyler A."/>
            <person name="Sharma R."/>
            <person name="Shetty J."/>
            <person name="Simpson A.J."/>
            <person name="Sisk E."/>
            <person name="Tammi M.T."/>
            <person name="Tarleton R."/>
            <person name="Teixeira S."/>
            <person name="Van Aken S."/>
            <person name="Vogt C."/>
            <person name="Ward P.N."/>
            <person name="Wickstead B."/>
            <person name="Wortman J."/>
            <person name="White O."/>
            <person name="Fraser C.M."/>
            <person name="Stuart K.D."/>
            <person name="Andersson B."/>
        </authorList>
    </citation>
    <scope>NUCLEOTIDE SEQUENCE [LARGE SCALE GENOMIC DNA]</scope>
    <source>
        <strain evidence="2 3">CL Brener</strain>
    </source>
</reference>
<dbReference type="EMBL" id="AAHK01003638">
    <property type="protein sequence ID" value="EAN81370.1"/>
    <property type="molecule type" value="Genomic_DNA"/>
</dbReference>
<dbReference type="InterPro" id="IPR042470">
    <property type="entry name" value="RMI1_N_C_sf"/>
</dbReference>
<dbReference type="Pfam" id="PF08585">
    <property type="entry name" value="RMI1_N_C"/>
    <property type="match status" value="1"/>
</dbReference>
<dbReference type="GeneID" id="3532260"/>
<dbReference type="AlphaFoldDB" id="Q4CM67"/>
<dbReference type="KEGG" id="tcr:457251.19"/>
<evidence type="ECO:0000313" key="2">
    <source>
        <dbReference type="EMBL" id="EAN81370.1"/>
    </source>
</evidence>
<feature type="domain" description="RecQ mediated genome instability protein 1 OB-fold" evidence="1">
    <location>
        <begin position="46"/>
        <end position="142"/>
    </location>
</feature>
<dbReference type="InParanoid" id="Q4CM67"/>